<accession>A0ABP0P117</accession>
<feature type="compositionally biased region" description="Low complexity" evidence="1">
    <location>
        <begin position="373"/>
        <end position="386"/>
    </location>
</feature>
<protein>
    <submittedName>
        <fullName evidence="2">Uncharacterized protein</fullName>
    </submittedName>
</protein>
<feature type="region of interest" description="Disordered" evidence="1">
    <location>
        <begin position="356"/>
        <end position="397"/>
    </location>
</feature>
<comment type="caution">
    <text evidence="2">The sequence shown here is derived from an EMBL/GenBank/DDBJ whole genome shotgun (WGS) entry which is preliminary data.</text>
</comment>
<proteinExistence type="predicted"/>
<evidence type="ECO:0000313" key="2">
    <source>
        <dbReference type="EMBL" id="CAK9069715.1"/>
    </source>
</evidence>
<reference evidence="2 3" key="1">
    <citation type="submission" date="2024-02" db="EMBL/GenBank/DDBJ databases">
        <authorList>
            <person name="Chen Y."/>
            <person name="Shah S."/>
            <person name="Dougan E. K."/>
            <person name="Thang M."/>
            <person name="Chan C."/>
        </authorList>
    </citation>
    <scope>NUCLEOTIDE SEQUENCE [LARGE SCALE GENOMIC DNA]</scope>
</reference>
<evidence type="ECO:0000256" key="1">
    <source>
        <dbReference type="SAM" id="MobiDB-lite"/>
    </source>
</evidence>
<gene>
    <name evidence="2" type="ORF">CCMP2556_LOCUS34288</name>
</gene>
<name>A0ABP0P117_9DINO</name>
<dbReference type="EMBL" id="CAXAMN010022472">
    <property type="protein sequence ID" value="CAK9069715.1"/>
    <property type="molecule type" value="Genomic_DNA"/>
</dbReference>
<feature type="compositionally biased region" description="Basic residues" evidence="1">
    <location>
        <begin position="356"/>
        <end position="372"/>
    </location>
</feature>
<dbReference type="Proteomes" id="UP001642484">
    <property type="component" value="Unassembled WGS sequence"/>
</dbReference>
<organism evidence="2 3">
    <name type="scientific">Durusdinium trenchii</name>
    <dbReference type="NCBI Taxonomy" id="1381693"/>
    <lineage>
        <taxon>Eukaryota</taxon>
        <taxon>Sar</taxon>
        <taxon>Alveolata</taxon>
        <taxon>Dinophyceae</taxon>
        <taxon>Suessiales</taxon>
        <taxon>Symbiodiniaceae</taxon>
        <taxon>Durusdinium</taxon>
    </lineage>
</organism>
<sequence>MSATPPTARPTAKEGVDIYRSDASVSDIFGDLKGRILLEAIWTTYQAGIRGYNVGPEKTRVKFYQESNNAASQAGRRSGFAGQPKNIYRHPLNNRAQNGVRECYKQSVKLRGIVEGVRGEAWLTEPGICPRTGERSGPYEALSYASLVESFFAALEEEPGNQNLLITLSKGLECRVLHHRIPPAIAKYLIHLHNRFHQGSSTSFCELLTMVPDVDSALQAYKLHTGIKWAQKDYETRCAEFIKTHPEFGETFSSWTLYESARGCYNVFEKKWQMLSGAEGVIQKLGETVDFLNPKLCNSSVLQCMLHAVNTVPLLEENSESNWVIDTVAKKTMISRLLTTMCGSVVTAGDQKKSRAAGKAKAKAKSKSKATAKAKSNAGNGASGTAHGVQVPNLPKEEDVSNPIVSCAVGVRQKLWLDDLLACVNHVASSVKVMSAGIDAEHINMLKSTLLRTGLLFAMKGSIVLESAKGTKTHKKWSTLRPALKEHGLLLLIQAWLIFLQQQYIVHSHIMFFRLC</sequence>
<keyword evidence="3" id="KW-1185">Reference proteome</keyword>
<evidence type="ECO:0000313" key="3">
    <source>
        <dbReference type="Proteomes" id="UP001642484"/>
    </source>
</evidence>
<feature type="region of interest" description="Disordered" evidence="1">
    <location>
        <begin position="68"/>
        <end position="92"/>
    </location>
</feature>